<proteinExistence type="predicted"/>
<dbReference type="Gene3D" id="2.20.25.240">
    <property type="match status" value="1"/>
</dbReference>
<protein>
    <recommendedName>
        <fullName evidence="3">FLYWCH-type domain-containing protein</fullName>
    </recommendedName>
</protein>
<evidence type="ECO:0000313" key="2">
    <source>
        <dbReference type="Proteomes" id="UP001620645"/>
    </source>
</evidence>
<comment type="caution">
    <text evidence="1">The sequence shown here is derived from an EMBL/GenBank/DDBJ whole genome shotgun (WGS) entry which is preliminary data.</text>
</comment>
<name>A0ABD2J5E7_HETSC</name>
<evidence type="ECO:0008006" key="3">
    <source>
        <dbReference type="Google" id="ProtNLM"/>
    </source>
</evidence>
<dbReference type="EMBL" id="JBICCN010000234">
    <property type="protein sequence ID" value="KAL3084458.1"/>
    <property type="molecule type" value="Genomic_DNA"/>
</dbReference>
<sequence length="178" mass="20022">MNQQQVIKTNRNNEKLEHDGALYVLHKFSDDGLKKFWRCEFHGPSDKCNEGGRSPSCDMNAANVECQRLVTGLKRRAAETCEAPATIRAQVLQNTCTPVLAAFPSKNATKKIDLTLVQTNRTKTALVRKRPYENGRTKTAYENDPDPGISCPFFADSFGNRRRFLTMSSVHSVLNLFP</sequence>
<accession>A0ABD2J5E7</accession>
<dbReference type="Proteomes" id="UP001620645">
    <property type="component" value="Unassembled WGS sequence"/>
</dbReference>
<keyword evidence="2" id="KW-1185">Reference proteome</keyword>
<evidence type="ECO:0000313" key="1">
    <source>
        <dbReference type="EMBL" id="KAL3084458.1"/>
    </source>
</evidence>
<reference evidence="1 2" key="1">
    <citation type="submission" date="2024-10" db="EMBL/GenBank/DDBJ databases">
        <authorList>
            <person name="Kim D."/>
        </authorList>
    </citation>
    <scope>NUCLEOTIDE SEQUENCE [LARGE SCALE GENOMIC DNA]</scope>
    <source>
        <strain evidence="1">Taebaek</strain>
    </source>
</reference>
<gene>
    <name evidence="1" type="ORF">niasHS_009229</name>
</gene>
<dbReference type="AlphaFoldDB" id="A0ABD2J5E7"/>
<organism evidence="1 2">
    <name type="scientific">Heterodera schachtii</name>
    <name type="common">Sugarbeet cyst nematode worm</name>
    <name type="synonym">Tylenchus schachtii</name>
    <dbReference type="NCBI Taxonomy" id="97005"/>
    <lineage>
        <taxon>Eukaryota</taxon>
        <taxon>Metazoa</taxon>
        <taxon>Ecdysozoa</taxon>
        <taxon>Nematoda</taxon>
        <taxon>Chromadorea</taxon>
        <taxon>Rhabditida</taxon>
        <taxon>Tylenchina</taxon>
        <taxon>Tylenchomorpha</taxon>
        <taxon>Tylenchoidea</taxon>
        <taxon>Heteroderidae</taxon>
        <taxon>Heteroderinae</taxon>
        <taxon>Heterodera</taxon>
    </lineage>
</organism>